<keyword evidence="1" id="KW-1133">Transmembrane helix</keyword>
<name>A0ABW4Q3H9_9MICC</name>
<dbReference type="EMBL" id="JBHUGA010000010">
    <property type="protein sequence ID" value="MFD1845901.1"/>
    <property type="molecule type" value="Genomic_DNA"/>
</dbReference>
<proteinExistence type="predicted"/>
<evidence type="ECO:0000256" key="1">
    <source>
        <dbReference type="SAM" id="Phobius"/>
    </source>
</evidence>
<evidence type="ECO:0000313" key="3">
    <source>
        <dbReference type="Proteomes" id="UP001597307"/>
    </source>
</evidence>
<keyword evidence="1" id="KW-0472">Membrane</keyword>
<feature type="transmembrane region" description="Helical" evidence="1">
    <location>
        <begin position="21"/>
        <end position="46"/>
    </location>
</feature>
<accession>A0ABW4Q3H9</accession>
<dbReference type="Proteomes" id="UP001597307">
    <property type="component" value="Unassembled WGS sequence"/>
</dbReference>
<keyword evidence="3" id="KW-1185">Reference proteome</keyword>
<organism evidence="2 3">
    <name type="scientific">Arthrobacter flavus</name>
    <dbReference type="NCBI Taxonomy" id="95172"/>
    <lineage>
        <taxon>Bacteria</taxon>
        <taxon>Bacillati</taxon>
        <taxon>Actinomycetota</taxon>
        <taxon>Actinomycetes</taxon>
        <taxon>Micrococcales</taxon>
        <taxon>Micrococcaceae</taxon>
        <taxon>Arthrobacter</taxon>
    </lineage>
</organism>
<protein>
    <submittedName>
        <fullName evidence="2">Uncharacterized protein</fullName>
    </submittedName>
</protein>
<gene>
    <name evidence="2" type="ORF">ACFSFX_04750</name>
</gene>
<comment type="caution">
    <text evidence="2">The sequence shown here is derived from an EMBL/GenBank/DDBJ whole genome shotgun (WGS) entry which is preliminary data.</text>
</comment>
<evidence type="ECO:0000313" key="2">
    <source>
        <dbReference type="EMBL" id="MFD1845901.1"/>
    </source>
</evidence>
<feature type="transmembrane region" description="Helical" evidence="1">
    <location>
        <begin position="58"/>
        <end position="81"/>
    </location>
</feature>
<dbReference type="RefSeq" id="WP_343878163.1">
    <property type="nucleotide sequence ID" value="NZ_BAAAIJ010000010.1"/>
</dbReference>
<sequence length="92" mass="9632">MGNQKTPFGRQTHWLAVHRGVTPSLLALFFGATFWALGATGGISYLHDASFPTAVLGGLYVVLAAIALSIIITTAAASYLVQPFAKEGTGPR</sequence>
<reference evidence="3" key="1">
    <citation type="journal article" date="2019" name="Int. J. Syst. Evol. Microbiol.">
        <title>The Global Catalogue of Microorganisms (GCM) 10K type strain sequencing project: providing services to taxonomists for standard genome sequencing and annotation.</title>
        <authorList>
            <consortium name="The Broad Institute Genomics Platform"/>
            <consortium name="The Broad Institute Genome Sequencing Center for Infectious Disease"/>
            <person name="Wu L."/>
            <person name="Ma J."/>
        </authorList>
    </citation>
    <scope>NUCLEOTIDE SEQUENCE [LARGE SCALE GENOMIC DNA]</scope>
    <source>
        <strain evidence="3">JCM 11496</strain>
    </source>
</reference>
<keyword evidence="1" id="KW-0812">Transmembrane</keyword>